<gene>
    <name evidence="2" type="ORF">DCMF_01420</name>
</gene>
<dbReference type="Pfam" id="PF13508">
    <property type="entry name" value="Acetyltransf_7"/>
    <property type="match status" value="1"/>
</dbReference>
<dbReference type="RefSeq" id="WP_214659018.1">
    <property type="nucleotide sequence ID" value="NZ_CP017634.1"/>
</dbReference>
<protein>
    <recommendedName>
        <fullName evidence="1">N-acetyltransferase domain-containing protein</fullName>
    </recommendedName>
</protein>
<evidence type="ECO:0000313" key="3">
    <source>
        <dbReference type="Proteomes" id="UP000323521"/>
    </source>
</evidence>
<reference evidence="2 3" key="1">
    <citation type="submission" date="2016-10" db="EMBL/GenBank/DDBJ databases">
        <title>Complete Genome Sequence of Peptococcaceae strain DCMF.</title>
        <authorList>
            <person name="Edwards R.J."/>
            <person name="Holland S.I."/>
            <person name="Deshpande N.P."/>
            <person name="Wong Y.K."/>
            <person name="Ertan H."/>
            <person name="Manefield M."/>
            <person name="Russell T.L."/>
            <person name="Lee M.J."/>
        </authorList>
    </citation>
    <scope>NUCLEOTIDE SEQUENCE [LARGE SCALE GENOMIC DNA]</scope>
    <source>
        <strain evidence="2 3">DCMF</strain>
    </source>
</reference>
<proteinExistence type="predicted"/>
<dbReference type="SUPFAM" id="SSF55729">
    <property type="entry name" value="Acyl-CoA N-acyltransferases (Nat)"/>
    <property type="match status" value="1"/>
</dbReference>
<dbReference type="Gene3D" id="3.40.630.30">
    <property type="match status" value="1"/>
</dbReference>
<dbReference type="InterPro" id="IPR000182">
    <property type="entry name" value="GNAT_dom"/>
</dbReference>
<evidence type="ECO:0000313" key="2">
    <source>
        <dbReference type="EMBL" id="ATW23637.1"/>
    </source>
</evidence>
<dbReference type="KEGG" id="fwa:DCMF_01420"/>
<keyword evidence="3" id="KW-1185">Reference proteome</keyword>
<evidence type="ECO:0000259" key="1">
    <source>
        <dbReference type="Pfam" id="PF13508"/>
    </source>
</evidence>
<name>A0A3G1KMH7_FORW1</name>
<dbReference type="EMBL" id="CP017634">
    <property type="protein sequence ID" value="ATW23637.1"/>
    <property type="molecule type" value="Genomic_DNA"/>
</dbReference>
<feature type="domain" description="N-acetyltransferase" evidence="1">
    <location>
        <begin position="35"/>
        <end position="125"/>
    </location>
</feature>
<sequence length="162" mass="18227">MTRGAQILFAVQNDEEELREILWAYEMDISGEIEDHLIIKEDGKVLAGGKMIEYEHNRYFLAVLGVKQERCDQGLGGALLGEIIRNPGAFCKNPIPELNSGAASQITTVSRGEAAGFYQKYGFEPCDFAEIPEPYREQCRDCPEKENCKPVPMRFMIGFGKE</sequence>
<accession>A0A3G1KMH7</accession>
<dbReference type="Proteomes" id="UP000323521">
    <property type="component" value="Chromosome"/>
</dbReference>
<dbReference type="AlphaFoldDB" id="A0A3G1KMH7"/>
<organism evidence="2 3">
    <name type="scientific">Formimonas warabiya</name>
    <dbReference type="NCBI Taxonomy" id="1761012"/>
    <lineage>
        <taxon>Bacteria</taxon>
        <taxon>Bacillati</taxon>
        <taxon>Bacillota</taxon>
        <taxon>Clostridia</taxon>
        <taxon>Eubacteriales</taxon>
        <taxon>Peptococcaceae</taxon>
        <taxon>Candidatus Formimonas</taxon>
    </lineage>
</organism>
<dbReference type="InterPro" id="IPR016181">
    <property type="entry name" value="Acyl_CoA_acyltransferase"/>
</dbReference>
<dbReference type="GO" id="GO:0016747">
    <property type="term" value="F:acyltransferase activity, transferring groups other than amino-acyl groups"/>
    <property type="evidence" value="ECO:0007669"/>
    <property type="project" value="InterPro"/>
</dbReference>